<dbReference type="InterPro" id="IPR036259">
    <property type="entry name" value="MFS_trans_sf"/>
</dbReference>
<evidence type="ECO:0000256" key="6">
    <source>
        <dbReference type="SAM" id="Phobius"/>
    </source>
</evidence>
<feature type="transmembrane region" description="Helical" evidence="6">
    <location>
        <begin position="20"/>
        <end position="37"/>
    </location>
</feature>
<keyword evidence="9" id="KW-1185">Reference proteome</keyword>
<accession>A0A8J3FVD2</accession>
<dbReference type="PROSITE" id="PS50850">
    <property type="entry name" value="MFS"/>
    <property type="match status" value="1"/>
</dbReference>
<evidence type="ECO:0000256" key="3">
    <source>
        <dbReference type="ARBA" id="ARBA00022692"/>
    </source>
</evidence>
<dbReference type="Pfam" id="PF07690">
    <property type="entry name" value="MFS_1"/>
    <property type="match status" value="1"/>
</dbReference>
<dbReference type="PANTHER" id="PTHR42718:SF9">
    <property type="entry name" value="MAJOR FACILITATOR SUPERFAMILY MULTIDRUG TRANSPORTER MFSC"/>
    <property type="match status" value="1"/>
</dbReference>
<dbReference type="Proteomes" id="UP000637578">
    <property type="component" value="Unassembled WGS sequence"/>
</dbReference>
<gene>
    <name evidence="8" type="ORF">GCM10012275_36720</name>
</gene>
<feature type="transmembrane region" description="Helical" evidence="6">
    <location>
        <begin position="299"/>
        <end position="319"/>
    </location>
</feature>
<feature type="domain" description="Major facilitator superfamily (MFS) profile" evidence="7">
    <location>
        <begin position="1"/>
        <end position="347"/>
    </location>
</feature>
<dbReference type="SUPFAM" id="SSF103473">
    <property type="entry name" value="MFS general substrate transporter"/>
    <property type="match status" value="1"/>
</dbReference>
<reference evidence="8" key="2">
    <citation type="submission" date="2020-09" db="EMBL/GenBank/DDBJ databases">
        <authorList>
            <person name="Sun Q."/>
            <person name="Zhou Y."/>
        </authorList>
    </citation>
    <scope>NUCLEOTIDE SEQUENCE</scope>
    <source>
        <strain evidence="8">CGMCC 4.5737</strain>
    </source>
</reference>
<dbReference type="InterPro" id="IPR020846">
    <property type="entry name" value="MFS_dom"/>
</dbReference>
<dbReference type="Gene3D" id="1.20.1250.20">
    <property type="entry name" value="MFS general substrate transporter like domains"/>
    <property type="match status" value="2"/>
</dbReference>
<comment type="subcellular location">
    <subcellularLocation>
        <location evidence="1">Cell membrane</location>
        <topology evidence="1">Multi-pass membrane protein</topology>
    </subcellularLocation>
</comment>
<sequence>MLPELGGDFGVSPGTAALSLTAYLVPFGVVMLFSGTLGERWGPRRAVRVAYVTYVVVSAVCALATTFDVFLVGRAVQGVANAFTTPLLLAALAAVTPTERLGRALGWFASLQAAGQTSAPLLGGLAAEVSWRWAFVGVAGIAAALAVLGLPPGTGERAAGATASLCSAWRPAVLRAGVVALVGWGCLGGLSFLVAMRLDDEFALGAAGRGLLLTGYGVVGLLTARLVGRAIDRFGARRCVLAGAASGVMLLVVVGSAPWLPVVGLAWAGTGAATQLILVGLNALVLAGSAGNRGGAVSVVQALRFLGGAASPAVFVPVYLPHPTAAFLLPAAVLAVVAPLLLPRPAAMAVRQPAERSRTS</sequence>
<name>A0A8J3FVD2_9PSEU</name>
<protein>
    <submittedName>
        <fullName evidence="8">MFS transporter</fullName>
    </submittedName>
</protein>
<evidence type="ECO:0000256" key="1">
    <source>
        <dbReference type="ARBA" id="ARBA00004651"/>
    </source>
</evidence>
<dbReference type="AlphaFoldDB" id="A0A8J3FVD2"/>
<dbReference type="GO" id="GO:0005886">
    <property type="term" value="C:plasma membrane"/>
    <property type="evidence" value="ECO:0007669"/>
    <property type="project" value="UniProtKB-SubCell"/>
</dbReference>
<reference evidence="8" key="1">
    <citation type="journal article" date="2014" name="Int. J. Syst. Evol. Microbiol.">
        <title>Complete genome sequence of Corynebacterium casei LMG S-19264T (=DSM 44701T), isolated from a smear-ripened cheese.</title>
        <authorList>
            <consortium name="US DOE Joint Genome Institute (JGI-PGF)"/>
            <person name="Walter F."/>
            <person name="Albersmeier A."/>
            <person name="Kalinowski J."/>
            <person name="Ruckert C."/>
        </authorList>
    </citation>
    <scope>NUCLEOTIDE SEQUENCE</scope>
    <source>
        <strain evidence="8">CGMCC 4.5737</strain>
    </source>
</reference>
<organism evidence="8 9">
    <name type="scientific">Longimycelium tulufanense</name>
    <dbReference type="NCBI Taxonomy" id="907463"/>
    <lineage>
        <taxon>Bacteria</taxon>
        <taxon>Bacillati</taxon>
        <taxon>Actinomycetota</taxon>
        <taxon>Actinomycetes</taxon>
        <taxon>Pseudonocardiales</taxon>
        <taxon>Pseudonocardiaceae</taxon>
        <taxon>Longimycelium</taxon>
    </lineage>
</organism>
<evidence type="ECO:0000256" key="5">
    <source>
        <dbReference type="ARBA" id="ARBA00023136"/>
    </source>
</evidence>
<evidence type="ECO:0000256" key="4">
    <source>
        <dbReference type="ARBA" id="ARBA00022989"/>
    </source>
</evidence>
<comment type="caution">
    <text evidence="8">The sequence shown here is derived from an EMBL/GenBank/DDBJ whole genome shotgun (WGS) entry which is preliminary data.</text>
</comment>
<feature type="transmembrane region" description="Helical" evidence="6">
    <location>
        <begin position="239"/>
        <end position="259"/>
    </location>
</feature>
<evidence type="ECO:0000313" key="8">
    <source>
        <dbReference type="EMBL" id="GGM62656.1"/>
    </source>
</evidence>
<feature type="transmembrane region" description="Helical" evidence="6">
    <location>
        <begin position="49"/>
        <end position="72"/>
    </location>
</feature>
<keyword evidence="4 6" id="KW-1133">Transmembrane helix</keyword>
<proteinExistence type="predicted"/>
<dbReference type="EMBL" id="BMMK01000017">
    <property type="protein sequence ID" value="GGM62656.1"/>
    <property type="molecule type" value="Genomic_DNA"/>
</dbReference>
<evidence type="ECO:0000259" key="7">
    <source>
        <dbReference type="PROSITE" id="PS50850"/>
    </source>
</evidence>
<feature type="transmembrane region" description="Helical" evidence="6">
    <location>
        <begin position="265"/>
        <end position="287"/>
    </location>
</feature>
<dbReference type="InterPro" id="IPR011701">
    <property type="entry name" value="MFS"/>
</dbReference>
<feature type="transmembrane region" description="Helical" evidence="6">
    <location>
        <begin position="202"/>
        <end position="227"/>
    </location>
</feature>
<dbReference type="PANTHER" id="PTHR42718">
    <property type="entry name" value="MAJOR FACILITATOR SUPERFAMILY MULTIDRUG TRANSPORTER MFSC"/>
    <property type="match status" value="1"/>
</dbReference>
<keyword evidence="2" id="KW-0813">Transport</keyword>
<keyword evidence="5 6" id="KW-0472">Membrane</keyword>
<feature type="transmembrane region" description="Helical" evidence="6">
    <location>
        <begin position="325"/>
        <end position="342"/>
    </location>
</feature>
<keyword evidence="3 6" id="KW-0812">Transmembrane</keyword>
<dbReference type="GO" id="GO:0022857">
    <property type="term" value="F:transmembrane transporter activity"/>
    <property type="evidence" value="ECO:0007669"/>
    <property type="project" value="InterPro"/>
</dbReference>
<feature type="transmembrane region" description="Helical" evidence="6">
    <location>
        <begin position="172"/>
        <end position="196"/>
    </location>
</feature>
<evidence type="ECO:0000256" key="2">
    <source>
        <dbReference type="ARBA" id="ARBA00022448"/>
    </source>
</evidence>
<feature type="transmembrane region" description="Helical" evidence="6">
    <location>
        <begin position="133"/>
        <end position="151"/>
    </location>
</feature>
<evidence type="ECO:0000313" key="9">
    <source>
        <dbReference type="Proteomes" id="UP000637578"/>
    </source>
</evidence>